<keyword evidence="9" id="KW-1185">Reference proteome</keyword>
<evidence type="ECO:0000259" key="7">
    <source>
        <dbReference type="PROSITE" id="PS50030"/>
    </source>
</evidence>
<feature type="transmembrane region" description="Helical" evidence="6">
    <location>
        <begin position="151"/>
        <end position="180"/>
    </location>
</feature>
<dbReference type="OrthoDB" id="272778at2759"/>
<dbReference type="PROSITE" id="PS50030">
    <property type="entry name" value="UBA"/>
    <property type="match status" value="1"/>
</dbReference>
<sequence>MMICGSSSIAPLFLKKELKEIFTLNIEHLVQQSQLWRIVTSHLVIHDLHVLILVLLLIFNFRILERRYGSRKFASCILATSIMGSFLNLSLLGALYWWGYSPTVIHSGLIGTLGSLYVPFFCDIPNNIIPRQAAGAGGINPLMQMLTGKTLVYLLGLQLAISSACAPYQLITGILAGVLYRANFLGVQSYIVIPKFIAKWSSTLVGSLIDSGPPKTDPYPQGATLEIQRQMRTDYLEQRWMLMQARQNRPGRMVQRHQIGSPFNLFRRPQNRPLPPTPFQFAPRAEMNGNRPGNENLNPNGPSSSSAGPPPVVVSEERVQQLVDMGFNSSDVRTALQASNNDISLATNILLRD</sequence>
<dbReference type="Pfam" id="PF00627">
    <property type="entry name" value="UBA"/>
    <property type="match status" value="1"/>
</dbReference>
<reference evidence="8 9" key="1">
    <citation type="journal article" date="2017" name="PLoS Biol.">
        <title>The sea cucumber genome provides insights into morphological evolution and visceral regeneration.</title>
        <authorList>
            <person name="Zhang X."/>
            <person name="Sun L."/>
            <person name="Yuan J."/>
            <person name="Sun Y."/>
            <person name="Gao Y."/>
            <person name="Zhang L."/>
            <person name="Li S."/>
            <person name="Dai H."/>
            <person name="Hamel J.F."/>
            <person name="Liu C."/>
            <person name="Yu Y."/>
            <person name="Liu S."/>
            <person name="Lin W."/>
            <person name="Guo K."/>
            <person name="Jin S."/>
            <person name="Xu P."/>
            <person name="Storey K.B."/>
            <person name="Huan P."/>
            <person name="Zhang T."/>
            <person name="Zhou Y."/>
            <person name="Zhang J."/>
            <person name="Lin C."/>
            <person name="Li X."/>
            <person name="Xing L."/>
            <person name="Huo D."/>
            <person name="Sun M."/>
            <person name="Wang L."/>
            <person name="Mercier A."/>
            <person name="Li F."/>
            <person name="Yang H."/>
            <person name="Xiang J."/>
        </authorList>
    </citation>
    <scope>NUCLEOTIDE SEQUENCE [LARGE SCALE GENOMIC DNA]</scope>
    <source>
        <strain evidence="8">Shaxun</strain>
        <tissue evidence="8">Muscle</tissue>
    </source>
</reference>
<evidence type="ECO:0000256" key="4">
    <source>
        <dbReference type="ARBA" id="ARBA00023136"/>
    </source>
</evidence>
<feature type="transmembrane region" description="Helical" evidence="6">
    <location>
        <begin position="104"/>
        <end position="122"/>
    </location>
</feature>
<keyword evidence="2 6" id="KW-0812">Transmembrane</keyword>
<dbReference type="InterPro" id="IPR009060">
    <property type="entry name" value="UBA-like_sf"/>
</dbReference>
<accession>A0A2G8LH15</accession>
<protein>
    <submittedName>
        <fullName evidence="8">Putative ubiquitin-associated domain-containing protein 2</fullName>
    </submittedName>
</protein>
<dbReference type="SMART" id="SM00165">
    <property type="entry name" value="UBA"/>
    <property type="match status" value="1"/>
</dbReference>
<evidence type="ECO:0000256" key="6">
    <source>
        <dbReference type="SAM" id="Phobius"/>
    </source>
</evidence>
<evidence type="ECO:0000256" key="3">
    <source>
        <dbReference type="ARBA" id="ARBA00022989"/>
    </source>
</evidence>
<keyword evidence="4 6" id="KW-0472">Membrane</keyword>
<keyword evidence="3 6" id="KW-1133">Transmembrane helix</keyword>
<dbReference type="InterPro" id="IPR015940">
    <property type="entry name" value="UBA"/>
</dbReference>
<dbReference type="STRING" id="307972.A0A2G8LH15"/>
<feature type="region of interest" description="Disordered" evidence="5">
    <location>
        <begin position="262"/>
        <end position="313"/>
    </location>
</feature>
<name>A0A2G8LH15_STIJA</name>
<feature type="transmembrane region" description="Helical" evidence="6">
    <location>
        <begin position="43"/>
        <end position="61"/>
    </location>
</feature>
<evidence type="ECO:0000256" key="5">
    <source>
        <dbReference type="SAM" id="MobiDB-lite"/>
    </source>
</evidence>
<dbReference type="SUPFAM" id="SSF144091">
    <property type="entry name" value="Rhomboid-like"/>
    <property type="match status" value="1"/>
</dbReference>
<gene>
    <name evidence="8" type="ORF">BSL78_03533</name>
</gene>
<feature type="transmembrane region" description="Helical" evidence="6">
    <location>
        <begin position="73"/>
        <end position="98"/>
    </location>
</feature>
<dbReference type="EMBL" id="MRZV01000080">
    <property type="protein sequence ID" value="PIK59547.1"/>
    <property type="molecule type" value="Genomic_DNA"/>
</dbReference>
<dbReference type="SUPFAM" id="SSF46934">
    <property type="entry name" value="UBA-like"/>
    <property type="match status" value="1"/>
</dbReference>
<evidence type="ECO:0000313" key="8">
    <source>
        <dbReference type="EMBL" id="PIK59547.1"/>
    </source>
</evidence>
<proteinExistence type="predicted"/>
<organism evidence="8 9">
    <name type="scientific">Stichopus japonicus</name>
    <name type="common">Sea cucumber</name>
    <dbReference type="NCBI Taxonomy" id="307972"/>
    <lineage>
        <taxon>Eukaryota</taxon>
        <taxon>Metazoa</taxon>
        <taxon>Echinodermata</taxon>
        <taxon>Eleutherozoa</taxon>
        <taxon>Echinozoa</taxon>
        <taxon>Holothuroidea</taxon>
        <taxon>Aspidochirotacea</taxon>
        <taxon>Aspidochirotida</taxon>
        <taxon>Stichopodidae</taxon>
        <taxon>Apostichopus</taxon>
    </lineage>
</organism>
<evidence type="ECO:0000256" key="2">
    <source>
        <dbReference type="ARBA" id="ARBA00022692"/>
    </source>
</evidence>
<dbReference type="AlphaFoldDB" id="A0A2G8LH15"/>
<dbReference type="InterPro" id="IPR041928">
    <property type="entry name" value="UBA_UBAC2"/>
</dbReference>
<evidence type="ECO:0000256" key="1">
    <source>
        <dbReference type="ARBA" id="ARBA00004141"/>
    </source>
</evidence>
<dbReference type="PANTHER" id="PTHR43066:SF21">
    <property type="entry name" value="UBIQUITIN-ASSOCIATED DOMAIN-CONTAINING PROTEIN 2"/>
    <property type="match status" value="1"/>
</dbReference>
<dbReference type="Gene3D" id="1.20.1540.10">
    <property type="entry name" value="Rhomboid-like"/>
    <property type="match status" value="1"/>
</dbReference>
<dbReference type="GO" id="GO:0016020">
    <property type="term" value="C:membrane"/>
    <property type="evidence" value="ECO:0007669"/>
    <property type="project" value="UniProtKB-SubCell"/>
</dbReference>
<feature type="compositionally biased region" description="Low complexity" evidence="5">
    <location>
        <begin position="288"/>
        <end position="307"/>
    </location>
</feature>
<feature type="domain" description="UBA" evidence="7">
    <location>
        <begin position="313"/>
        <end position="353"/>
    </location>
</feature>
<dbReference type="Gene3D" id="1.10.8.10">
    <property type="entry name" value="DNA helicase RuvA subunit, C-terminal domain"/>
    <property type="match status" value="1"/>
</dbReference>
<dbReference type="CDD" id="cd14305">
    <property type="entry name" value="UBA_UBAC2"/>
    <property type="match status" value="1"/>
</dbReference>
<dbReference type="GO" id="GO:0004252">
    <property type="term" value="F:serine-type endopeptidase activity"/>
    <property type="evidence" value="ECO:0007669"/>
    <property type="project" value="TreeGrafter"/>
</dbReference>
<dbReference type="PANTHER" id="PTHR43066">
    <property type="entry name" value="RHOMBOID-RELATED PROTEIN"/>
    <property type="match status" value="1"/>
</dbReference>
<comment type="caution">
    <text evidence="8">The sequence shown here is derived from an EMBL/GenBank/DDBJ whole genome shotgun (WGS) entry which is preliminary data.</text>
</comment>
<evidence type="ECO:0000313" key="9">
    <source>
        <dbReference type="Proteomes" id="UP000230750"/>
    </source>
</evidence>
<dbReference type="InterPro" id="IPR035952">
    <property type="entry name" value="Rhomboid-like_sf"/>
</dbReference>
<dbReference type="Proteomes" id="UP000230750">
    <property type="component" value="Unassembled WGS sequence"/>
</dbReference>
<comment type="subcellular location">
    <subcellularLocation>
        <location evidence="1">Membrane</location>
        <topology evidence="1">Multi-pass membrane protein</topology>
    </subcellularLocation>
</comment>